<dbReference type="RefSeq" id="WP_092234020.1">
    <property type="nucleotide sequence ID" value="NZ_FNLL01000006.1"/>
</dbReference>
<dbReference type="AlphaFoldDB" id="A0A1H2H5C5"/>
<dbReference type="Proteomes" id="UP000199608">
    <property type="component" value="Unassembled WGS sequence"/>
</dbReference>
<gene>
    <name evidence="2" type="ORF">SAMN04487931_10655</name>
</gene>
<evidence type="ECO:0000313" key="2">
    <source>
        <dbReference type="EMBL" id="SDU27071.1"/>
    </source>
</evidence>
<evidence type="ECO:0000256" key="1">
    <source>
        <dbReference type="SAM" id="SignalP"/>
    </source>
</evidence>
<evidence type="ECO:0000313" key="3">
    <source>
        <dbReference type="Proteomes" id="UP000199608"/>
    </source>
</evidence>
<dbReference type="EMBL" id="FNLL01000006">
    <property type="protein sequence ID" value="SDU27071.1"/>
    <property type="molecule type" value="Genomic_DNA"/>
</dbReference>
<protein>
    <submittedName>
        <fullName evidence="2">Uncharacterized protein</fullName>
    </submittedName>
</protein>
<organism evidence="2 3">
    <name type="scientific">Desulfobacula phenolica</name>
    <dbReference type="NCBI Taxonomy" id="90732"/>
    <lineage>
        <taxon>Bacteria</taxon>
        <taxon>Pseudomonadati</taxon>
        <taxon>Thermodesulfobacteriota</taxon>
        <taxon>Desulfobacteria</taxon>
        <taxon>Desulfobacterales</taxon>
        <taxon>Desulfobacteraceae</taxon>
        <taxon>Desulfobacula</taxon>
    </lineage>
</organism>
<accession>A0A1H2H5C5</accession>
<reference evidence="3" key="1">
    <citation type="submission" date="2016-10" db="EMBL/GenBank/DDBJ databases">
        <authorList>
            <person name="Varghese N."/>
            <person name="Submissions S."/>
        </authorList>
    </citation>
    <scope>NUCLEOTIDE SEQUENCE [LARGE SCALE GENOMIC DNA]</scope>
    <source>
        <strain evidence="3">DSM 3384</strain>
    </source>
</reference>
<feature type="signal peptide" evidence="1">
    <location>
        <begin position="1"/>
        <end position="23"/>
    </location>
</feature>
<keyword evidence="3" id="KW-1185">Reference proteome</keyword>
<feature type="chain" id="PRO_5011450471" evidence="1">
    <location>
        <begin position="24"/>
        <end position="115"/>
    </location>
</feature>
<proteinExistence type="predicted"/>
<name>A0A1H2H5C5_9BACT</name>
<sequence length="115" mass="12870">MRILLTLVIVALLAFSNFTSAYAGSGETRTKMAKELTMKYKAEGFPVTFEATGKDKNIIRITQKNIIQNPLLTEGQLITLLGIYLKDGIQSRLRKAGFIRGEVLDGKSRKYPFDL</sequence>
<keyword evidence="1" id="KW-0732">Signal</keyword>